<dbReference type="AlphaFoldDB" id="A0A0F7SQ53"/>
<sequence length="1030" mass="112222">MARTNIWQGSLRTPSKPLDGICITSLSSGESVALPSPPPTSSSSTYLDAQTSLITSRSSIQFKHHAHPSSAETSSPPVQRTQIRKIKLNLTAGRPAAPKVAAIKSWIDRLKNEASEGEFVVREGPDSVVKLADLDSGVLIHSVEEDLRSGYKIRATHSTQPSGLLYFHAALIPEPKAASLSLDTQGRTLHGLLIDFVPFDPDHDVPHLTLLIYGIKSTPLALNSETERKKSKKPSLSIFAVPFPVSTTPLSPPPSAASIESAISSSAPSTPCLLSASYSQMSAPGSTPSCRLRPRGTFSPRHPRLSNVAIASSILSSSREPSPIPIVSPAQLPRPSKTEAESTDVPVVATSKTVSQPTPSTSVPSSTTSPTQSCYTSSLDGQKTVNIAKNTSFPTSKFTFTAPSAIPAKVSSDRSVAPSTTIKRIVLKKSSLYLTSKPNIETAQAQGDIEQKNILPSSDSSESSSSSPSSDSDSDADEEKKGGSQEENTSARKSREERDLKAERVEEKGRRERLVGNNQGKSTDWIHQNTQSVQSDLSPLKYSSKSPSTVAPPLPRRSSNSKTQVELSRHILPLRKPTSITTNTRPAYVNTRPNIRTQLKTQSTRPPPPPDVGFSHPFSSDGEVGEGPIKPIKSELFKDKVSRGDVLIEQDSEDVITSPARGIEGMRVMKRKRMMHEKPIKERSKRLRRVREGEENQDGKSLTSDETTSRRRQASRETLQAGYAALNKLLLRKLVDEALQAAAFPRTHPEFHTIWAWIVRGCAFSLRETFSTQELEETDLMEPIQIHVQSYLPSSFRCSRSSSPLYTDVASPLPCDSSMLSQIESERLMENKAEDERWMQEGGLMALAEIWVAAGETREQKDRPVVSALAVGRKGERGDDSSDLSDEDSSSDSSSVLSPWSSCPALCSTSSSNSDPAANPASSSLPDSESTSRDSTLRKRYPTFNPIRTHIPTLLTPHRAVVSSRTRLSKPTSHVDPASTLDPRPDSNTAIHRELKNSHANPASDIDRRTPQQAVIDVVDEEETEDETWF</sequence>
<organism evidence="2">
    <name type="scientific">Phaffia rhodozyma</name>
    <name type="common">Yeast</name>
    <name type="synonym">Xanthophyllomyces dendrorhous</name>
    <dbReference type="NCBI Taxonomy" id="264483"/>
    <lineage>
        <taxon>Eukaryota</taxon>
        <taxon>Fungi</taxon>
        <taxon>Dikarya</taxon>
        <taxon>Basidiomycota</taxon>
        <taxon>Agaricomycotina</taxon>
        <taxon>Tremellomycetes</taxon>
        <taxon>Cystofilobasidiales</taxon>
        <taxon>Mrakiaceae</taxon>
        <taxon>Phaffia</taxon>
    </lineage>
</organism>
<feature type="compositionally biased region" description="Acidic residues" evidence="1">
    <location>
        <begin position="881"/>
        <end position="890"/>
    </location>
</feature>
<protein>
    <submittedName>
        <fullName evidence="2">Uncharacterized protein</fullName>
    </submittedName>
</protein>
<feature type="region of interest" description="Disordered" evidence="1">
    <location>
        <begin position="862"/>
        <end position="1012"/>
    </location>
</feature>
<feature type="region of interest" description="Disordered" evidence="1">
    <location>
        <begin position="674"/>
        <end position="716"/>
    </location>
</feature>
<feature type="region of interest" description="Disordered" evidence="1">
    <location>
        <begin position="283"/>
        <end position="304"/>
    </location>
</feature>
<feature type="compositionally biased region" description="Low complexity" evidence="1">
    <location>
        <begin position="350"/>
        <end position="378"/>
    </location>
</feature>
<feature type="compositionally biased region" description="Basic and acidic residues" evidence="1">
    <location>
        <begin position="478"/>
        <end position="514"/>
    </location>
</feature>
<dbReference type="EMBL" id="LN483157">
    <property type="protein sequence ID" value="CED84332.1"/>
    <property type="molecule type" value="Genomic_DNA"/>
</dbReference>
<feature type="compositionally biased region" description="Low complexity" evidence="1">
    <location>
        <begin position="457"/>
        <end position="471"/>
    </location>
</feature>
<feature type="compositionally biased region" description="Low complexity" evidence="1">
    <location>
        <begin position="891"/>
        <end position="928"/>
    </location>
</feature>
<feature type="region of interest" description="Disordered" evidence="1">
    <location>
        <begin position="443"/>
        <end position="567"/>
    </location>
</feature>
<accession>A0A0F7SQ53</accession>
<reference evidence="2" key="1">
    <citation type="submission" date="2014-08" db="EMBL/GenBank/DDBJ databases">
        <authorList>
            <person name="Sharma Rahul"/>
            <person name="Thines Marco"/>
        </authorList>
    </citation>
    <scope>NUCLEOTIDE SEQUENCE</scope>
</reference>
<feature type="region of interest" description="Disordered" evidence="1">
    <location>
        <begin position="318"/>
        <end position="378"/>
    </location>
</feature>
<feature type="compositionally biased region" description="Low complexity" evidence="1">
    <location>
        <begin position="318"/>
        <end position="329"/>
    </location>
</feature>
<proteinExistence type="predicted"/>
<evidence type="ECO:0000313" key="2">
    <source>
        <dbReference type="EMBL" id="CED84332.1"/>
    </source>
</evidence>
<evidence type="ECO:0000256" key="1">
    <source>
        <dbReference type="SAM" id="MobiDB-lite"/>
    </source>
</evidence>
<feature type="compositionally biased region" description="Polar residues" evidence="1">
    <location>
        <begin position="70"/>
        <end position="80"/>
    </location>
</feature>
<feature type="compositionally biased region" description="Polar residues" evidence="1">
    <location>
        <begin position="557"/>
        <end position="566"/>
    </location>
</feature>
<feature type="compositionally biased region" description="Polar residues" evidence="1">
    <location>
        <begin position="963"/>
        <end position="972"/>
    </location>
</feature>
<name>A0A0F7SQ53_PHARH</name>
<feature type="region of interest" description="Disordered" evidence="1">
    <location>
        <begin position="61"/>
        <end position="80"/>
    </location>
</feature>
<feature type="compositionally biased region" description="Polar residues" evidence="1">
    <location>
        <begin position="516"/>
        <end position="534"/>
    </location>
</feature>
<feature type="compositionally biased region" description="Low complexity" evidence="1">
    <location>
        <begin position="535"/>
        <end position="548"/>
    </location>
</feature>